<dbReference type="PANTHER" id="PTHR43918">
    <property type="entry name" value="ACETYLCHOLINESTERASE"/>
    <property type="match status" value="1"/>
</dbReference>
<sequence length="368" mass="41724">MGPTPPMVPVSLVQNDVVVVSMNYRLGALGLFHRAILQSGTALMPHSFPPAMEAALSISKALNCTGEDSLQLLACFMEASVEALVTVQNALSVWFDLPLTFGAQIDGTFLPDSPAALLKTGRYNKVDLMIGWTKDDGNLITTGLFSKTGEAQLRYLNENFDKVWAGVFMMEEDNPIYLARRMLFNYMSDFNVTIEDEIAFTTLIRDKAYEIPGVQSAELHAKNTHTKTFMYRLDHCLEKSLFSILTNTYIQRKNHRLAVATLKFHVKSRRISRGNHTVFHLEKLKDFKRAHEYAVAVSNRFDVLGALEDPVELWYTFKRETLQAAKECIGERPRSKRGLFRRRRWEMSRRVALPGWEPGPAQDSVTPD</sequence>
<dbReference type="Gene3D" id="3.40.50.1820">
    <property type="entry name" value="alpha/beta hydrolase"/>
    <property type="match status" value="1"/>
</dbReference>
<accession>A0A8J5CKH1</accession>
<evidence type="ECO:0000256" key="4">
    <source>
        <dbReference type="ARBA" id="ARBA00023180"/>
    </source>
</evidence>
<evidence type="ECO:0000256" key="1">
    <source>
        <dbReference type="ARBA" id="ARBA00005964"/>
    </source>
</evidence>
<dbReference type="GO" id="GO:0003990">
    <property type="term" value="F:acetylcholinesterase activity"/>
    <property type="evidence" value="ECO:0007669"/>
    <property type="project" value="TreeGrafter"/>
</dbReference>
<dbReference type="InterPro" id="IPR002018">
    <property type="entry name" value="CarbesteraseB"/>
</dbReference>
<proteinExistence type="inferred from homology"/>
<reference evidence="6" key="1">
    <citation type="submission" date="2020-07" db="EMBL/GenBank/DDBJ databases">
        <title>The High-quality genome of the commercially important snow crab, Chionoecetes opilio.</title>
        <authorList>
            <person name="Jeong J.-H."/>
            <person name="Ryu S."/>
        </authorList>
    </citation>
    <scope>NUCLEOTIDE SEQUENCE</scope>
    <source>
        <strain evidence="6">MADBK_172401_WGS</strain>
        <tissue evidence="6">Digestive gland</tissue>
    </source>
</reference>
<dbReference type="InterPro" id="IPR050654">
    <property type="entry name" value="AChE-related_enzymes"/>
</dbReference>
<dbReference type="GO" id="GO:0005615">
    <property type="term" value="C:extracellular space"/>
    <property type="evidence" value="ECO:0007669"/>
    <property type="project" value="TreeGrafter"/>
</dbReference>
<dbReference type="InterPro" id="IPR029058">
    <property type="entry name" value="AB_hydrolase_fold"/>
</dbReference>
<gene>
    <name evidence="6" type="primary">CES5A_0</name>
    <name evidence="6" type="ORF">GWK47_014551</name>
</gene>
<organism evidence="6 7">
    <name type="scientific">Chionoecetes opilio</name>
    <name type="common">Atlantic snow crab</name>
    <name type="synonym">Cancer opilio</name>
    <dbReference type="NCBI Taxonomy" id="41210"/>
    <lineage>
        <taxon>Eukaryota</taxon>
        <taxon>Metazoa</taxon>
        <taxon>Ecdysozoa</taxon>
        <taxon>Arthropoda</taxon>
        <taxon>Crustacea</taxon>
        <taxon>Multicrustacea</taxon>
        <taxon>Malacostraca</taxon>
        <taxon>Eumalacostraca</taxon>
        <taxon>Eucarida</taxon>
        <taxon>Decapoda</taxon>
        <taxon>Pleocyemata</taxon>
        <taxon>Brachyura</taxon>
        <taxon>Eubrachyura</taxon>
        <taxon>Majoidea</taxon>
        <taxon>Majidae</taxon>
        <taxon>Chionoecetes</taxon>
    </lineage>
</organism>
<dbReference type="GO" id="GO:0005886">
    <property type="term" value="C:plasma membrane"/>
    <property type="evidence" value="ECO:0007669"/>
    <property type="project" value="TreeGrafter"/>
</dbReference>
<keyword evidence="4" id="KW-0325">Glycoprotein</keyword>
<evidence type="ECO:0000313" key="6">
    <source>
        <dbReference type="EMBL" id="KAG0714210.1"/>
    </source>
</evidence>
<keyword evidence="7" id="KW-1185">Reference proteome</keyword>
<dbReference type="EMBL" id="JACEEZ010020719">
    <property type="protein sequence ID" value="KAG0714210.1"/>
    <property type="molecule type" value="Genomic_DNA"/>
</dbReference>
<evidence type="ECO:0000256" key="2">
    <source>
        <dbReference type="ARBA" id="ARBA00022487"/>
    </source>
</evidence>
<dbReference type="PANTHER" id="PTHR43918:SF4">
    <property type="entry name" value="CARBOXYLIC ESTER HYDROLASE"/>
    <property type="match status" value="1"/>
</dbReference>
<dbReference type="GO" id="GO:0006581">
    <property type="term" value="P:acetylcholine catabolic process"/>
    <property type="evidence" value="ECO:0007669"/>
    <property type="project" value="TreeGrafter"/>
</dbReference>
<dbReference type="Proteomes" id="UP000770661">
    <property type="component" value="Unassembled WGS sequence"/>
</dbReference>
<protein>
    <submittedName>
        <fullName evidence="6">Carboxylesterase 5A</fullName>
    </submittedName>
</protein>
<keyword evidence="2" id="KW-0719">Serine esterase</keyword>
<feature type="domain" description="Carboxylesterase type B" evidence="5">
    <location>
        <begin position="30"/>
        <end position="240"/>
    </location>
</feature>
<name>A0A8J5CKH1_CHIOP</name>
<dbReference type="GO" id="GO:0019695">
    <property type="term" value="P:choline metabolic process"/>
    <property type="evidence" value="ECO:0007669"/>
    <property type="project" value="TreeGrafter"/>
</dbReference>
<comment type="caution">
    <text evidence="6">The sequence shown here is derived from an EMBL/GenBank/DDBJ whole genome shotgun (WGS) entry which is preliminary data.</text>
</comment>
<keyword evidence="3" id="KW-0378">Hydrolase</keyword>
<evidence type="ECO:0000259" key="5">
    <source>
        <dbReference type="Pfam" id="PF00135"/>
    </source>
</evidence>
<dbReference type="Pfam" id="PF00135">
    <property type="entry name" value="COesterase"/>
    <property type="match status" value="1"/>
</dbReference>
<comment type="similarity">
    <text evidence="1">Belongs to the type-B carboxylesterase/lipase family.</text>
</comment>
<dbReference type="AlphaFoldDB" id="A0A8J5CKH1"/>
<dbReference type="SUPFAM" id="SSF53474">
    <property type="entry name" value="alpha/beta-Hydrolases"/>
    <property type="match status" value="1"/>
</dbReference>
<evidence type="ECO:0000256" key="3">
    <source>
        <dbReference type="ARBA" id="ARBA00022801"/>
    </source>
</evidence>
<dbReference type="OrthoDB" id="19653at2759"/>
<evidence type="ECO:0000313" key="7">
    <source>
        <dbReference type="Proteomes" id="UP000770661"/>
    </source>
</evidence>